<dbReference type="Proteomes" id="UP001210169">
    <property type="component" value="Chromosome"/>
</dbReference>
<organism evidence="2 3">
    <name type="scientific">Streptomyces nigrescens</name>
    <dbReference type="NCBI Taxonomy" id="1920"/>
    <lineage>
        <taxon>Bacteria</taxon>
        <taxon>Bacillati</taxon>
        <taxon>Actinomycetota</taxon>
        <taxon>Actinomycetes</taxon>
        <taxon>Kitasatosporales</taxon>
        <taxon>Streptomycetaceae</taxon>
        <taxon>Streptomyces</taxon>
    </lineage>
</organism>
<dbReference type="RefSeq" id="WP_277411618.1">
    <property type="nucleotide sequence ID" value="NZ_CP114203.1"/>
</dbReference>
<sequence>MTTTPHTDGAPHNEGARQTEGAPHPTPAPFSPSRALATAARVLR</sequence>
<reference evidence="2 3" key="1">
    <citation type="submission" date="2022-12" db="EMBL/GenBank/DDBJ databases">
        <authorList>
            <person name="Ruckert C."/>
            <person name="Busche T."/>
            <person name="Kalinowski J."/>
            <person name="Wittmann C."/>
        </authorList>
    </citation>
    <scope>NUCLEOTIDE SEQUENCE [LARGE SCALE GENOMIC DNA]</scope>
    <source>
        <strain evidence="2 3">DSM 40276</strain>
    </source>
</reference>
<name>A0ABY7J249_STRNI</name>
<evidence type="ECO:0000256" key="1">
    <source>
        <dbReference type="SAM" id="MobiDB-lite"/>
    </source>
</evidence>
<keyword evidence="3" id="KW-1185">Reference proteome</keyword>
<protein>
    <submittedName>
        <fullName evidence="2">Uncharacterized protein</fullName>
    </submittedName>
</protein>
<evidence type="ECO:0000313" key="2">
    <source>
        <dbReference type="EMBL" id="WAU05342.1"/>
    </source>
</evidence>
<accession>A0ABY7J249</accession>
<evidence type="ECO:0000313" key="3">
    <source>
        <dbReference type="Proteomes" id="UP001210169"/>
    </source>
</evidence>
<proteinExistence type="predicted"/>
<dbReference type="GeneID" id="301332878"/>
<gene>
    <name evidence="2" type="ORF">STRNI_003709</name>
</gene>
<feature type="region of interest" description="Disordered" evidence="1">
    <location>
        <begin position="1"/>
        <end position="44"/>
    </location>
</feature>
<dbReference type="EMBL" id="CP114203">
    <property type="protein sequence ID" value="WAU05342.1"/>
    <property type="molecule type" value="Genomic_DNA"/>
</dbReference>